<dbReference type="Pfam" id="PF03583">
    <property type="entry name" value="LIP"/>
    <property type="match status" value="1"/>
</dbReference>
<dbReference type="GO" id="GO:0016042">
    <property type="term" value="P:lipid catabolic process"/>
    <property type="evidence" value="ECO:0007669"/>
    <property type="project" value="InterPro"/>
</dbReference>
<dbReference type="AlphaFoldDB" id="M0QK88"/>
<organism evidence="1 2">
    <name type="scientific">Gordonia soli NBRC 108243</name>
    <dbReference type="NCBI Taxonomy" id="1223545"/>
    <lineage>
        <taxon>Bacteria</taxon>
        <taxon>Bacillati</taxon>
        <taxon>Actinomycetota</taxon>
        <taxon>Actinomycetes</taxon>
        <taxon>Mycobacteriales</taxon>
        <taxon>Gordoniaceae</taxon>
        <taxon>Gordonia</taxon>
    </lineage>
</organism>
<dbReference type="GO" id="GO:0004806">
    <property type="term" value="F:triacylglycerol lipase activity"/>
    <property type="evidence" value="ECO:0007669"/>
    <property type="project" value="InterPro"/>
</dbReference>
<gene>
    <name evidence="1" type="ORF">GS4_20_01150</name>
</gene>
<sequence>MNLSTVRSTTGVRRPWRRAVVGTAIVSLVAGLISAAAGTASADNVSLPTPLRDRFYDAPRNLDKLENGDIIRARNKPNPPAFVGVRTYQVAFRSTDSQDKPIVGVTTLLVPTTKKPNGPLLSFEHIVNATGLQCAPSQALWTEDPNLAIREAPALNVVLQQGWTIAIPDHLGPRSAYGAAKLGGKVTLDGIRAAQKFAPAGVRKSKVGLAGYSGGGMAAAWAAALAPKYAPDVNLVGAAYGGAPMNLIKMAEGLGYNNPHPAFGLAFAAAIGFSREYPKEIPIQKYLSGLGRQMYRELRNACTNDILRVGAGHSAKQVALGGEQIFENKEARRVVSENSLSLYPGIPRVPIFEWHSPTDVLIPVSSITYTINRYCRAGARVQTLLTPSPDHLSAATIGVLPALNFLTDRFEGRPAPSNC</sequence>
<dbReference type="OrthoDB" id="4763034at2"/>
<protein>
    <submittedName>
        <fullName evidence="1">Putative lipase</fullName>
    </submittedName>
</protein>
<reference evidence="1 2" key="1">
    <citation type="submission" date="2013-01" db="EMBL/GenBank/DDBJ databases">
        <title>Whole genome shotgun sequence of Gordonia soli NBRC 108243.</title>
        <authorList>
            <person name="Isaki-Nakamura S."/>
            <person name="Hosoyama A."/>
            <person name="Tsuchikane K."/>
            <person name="Ando Y."/>
            <person name="Baba S."/>
            <person name="Ohji S."/>
            <person name="Hamada M."/>
            <person name="Tamura T."/>
            <person name="Yamazoe A."/>
            <person name="Yamazaki S."/>
            <person name="Fujita N."/>
        </authorList>
    </citation>
    <scope>NUCLEOTIDE SEQUENCE [LARGE SCALE GENOMIC DNA]</scope>
    <source>
        <strain evidence="1 2">NBRC 108243</strain>
    </source>
</reference>
<dbReference type="PANTHER" id="PTHR34853:SF1">
    <property type="entry name" value="LIPASE 5"/>
    <property type="match status" value="1"/>
</dbReference>
<dbReference type="STRING" id="1223545.GS4_20_01150"/>
<accession>M0QK88</accession>
<dbReference type="PIRSF" id="PIRSF029171">
    <property type="entry name" value="Esterase_LipA"/>
    <property type="match status" value="1"/>
</dbReference>
<dbReference type="InterPro" id="IPR005152">
    <property type="entry name" value="Lipase_secreted"/>
</dbReference>
<dbReference type="Gene3D" id="3.40.50.1820">
    <property type="entry name" value="alpha/beta hydrolase"/>
    <property type="match status" value="1"/>
</dbReference>
<keyword evidence="2" id="KW-1185">Reference proteome</keyword>
<evidence type="ECO:0000313" key="1">
    <source>
        <dbReference type="EMBL" id="GAC69050.1"/>
    </source>
</evidence>
<dbReference type="eggNOG" id="COG1506">
    <property type="taxonomic scope" value="Bacteria"/>
</dbReference>
<evidence type="ECO:0000313" key="2">
    <source>
        <dbReference type="Proteomes" id="UP000011666"/>
    </source>
</evidence>
<dbReference type="Proteomes" id="UP000011666">
    <property type="component" value="Unassembled WGS sequence"/>
</dbReference>
<dbReference type="RefSeq" id="WP_007621756.1">
    <property type="nucleotide sequence ID" value="NZ_BANX01000020.1"/>
</dbReference>
<dbReference type="InterPro" id="IPR029058">
    <property type="entry name" value="AB_hydrolase_fold"/>
</dbReference>
<proteinExistence type="predicted"/>
<name>M0QK88_9ACTN</name>
<comment type="caution">
    <text evidence="1">The sequence shown here is derived from an EMBL/GenBank/DDBJ whole genome shotgun (WGS) entry which is preliminary data.</text>
</comment>
<dbReference type="Gene3D" id="1.10.260.130">
    <property type="match status" value="1"/>
</dbReference>
<dbReference type="PANTHER" id="PTHR34853">
    <property type="match status" value="1"/>
</dbReference>
<dbReference type="SUPFAM" id="SSF53474">
    <property type="entry name" value="alpha/beta-Hydrolases"/>
    <property type="match status" value="1"/>
</dbReference>
<dbReference type="EMBL" id="BANX01000020">
    <property type="protein sequence ID" value="GAC69050.1"/>
    <property type="molecule type" value="Genomic_DNA"/>
</dbReference>